<dbReference type="AlphaFoldDB" id="A0A0N7F3Q9"/>
<organism evidence="1 2">
    <name type="scientific">Kibdelosporangium phytohabitans</name>
    <dbReference type="NCBI Taxonomy" id="860235"/>
    <lineage>
        <taxon>Bacteria</taxon>
        <taxon>Bacillati</taxon>
        <taxon>Actinomycetota</taxon>
        <taxon>Actinomycetes</taxon>
        <taxon>Pseudonocardiales</taxon>
        <taxon>Pseudonocardiaceae</taxon>
        <taxon>Kibdelosporangium</taxon>
    </lineage>
</organism>
<evidence type="ECO:0000313" key="1">
    <source>
        <dbReference type="EMBL" id="ALG09319.1"/>
    </source>
</evidence>
<dbReference type="RefSeq" id="WP_054291223.1">
    <property type="nucleotide sequence ID" value="NZ_CP012752.1"/>
</dbReference>
<dbReference type="EMBL" id="CP012752">
    <property type="protein sequence ID" value="ALG09319.1"/>
    <property type="molecule type" value="Genomic_DNA"/>
</dbReference>
<dbReference type="InterPro" id="IPR008775">
    <property type="entry name" value="Phytyl_CoA_dOase-like"/>
</dbReference>
<dbReference type="GO" id="GO:0005506">
    <property type="term" value="F:iron ion binding"/>
    <property type="evidence" value="ECO:0007669"/>
    <property type="project" value="UniProtKB-ARBA"/>
</dbReference>
<reference evidence="1 2" key="1">
    <citation type="submission" date="2015-07" db="EMBL/GenBank/DDBJ databases">
        <title>Genome sequencing of Kibdelosporangium phytohabitans.</title>
        <authorList>
            <person name="Qin S."/>
            <person name="Xing K."/>
        </authorList>
    </citation>
    <scope>NUCLEOTIDE SEQUENCE [LARGE SCALE GENOMIC DNA]</scope>
    <source>
        <strain evidence="1 2">KLBMP1111</strain>
    </source>
</reference>
<gene>
    <name evidence="1" type="ORF">AOZ06_22560</name>
</gene>
<dbReference type="PANTHER" id="PTHR20883">
    <property type="entry name" value="PHYTANOYL-COA DIOXYGENASE DOMAIN CONTAINING 1"/>
    <property type="match status" value="1"/>
</dbReference>
<dbReference type="KEGG" id="kphy:AOZ06_22560"/>
<evidence type="ECO:0008006" key="3">
    <source>
        <dbReference type="Google" id="ProtNLM"/>
    </source>
</evidence>
<evidence type="ECO:0000313" key="2">
    <source>
        <dbReference type="Proteomes" id="UP000063699"/>
    </source>
</evidence>
<name>A0A0N7F3Q9_9PSEU</name>
<dbReference type="Pfam" id="PF05721">
    <property type="entry name" value="PhyH"/>
    <property type="match status" value="1"/>
</dbReference>
<dbReference type="PANTHER" id="PTHR20883:SF46">
    <property type="entry name" value="PHYTANOYL-COA HYDROXYLASE"/>
    <property type="match status" value="1"/>
</dbReference>
<dbReference type="Proteomes" id="UP000063699">
    <property type="component" value="Chromosome"/>
</dbReference>
<proteinExistence type="predicted"/>
<sequence length="267" mass="29505">MSNPAELTTPDNLTDEAIAAFRANGFAHIPKVLTGEEVAECLRDAKDWLARGEKMAWDKSVDESVVDGTVMEWVESPQSAALRRLALHPRVTAIAEKLTGVKLRMFRSEIVRKPNDKSSVTPPHIDAPYWPWKSGADRGWQGASLTAWVALTDVPVERGCMSFIPGSHIGPEPTPDDWDIFSTRPELAWNPRVTAPLRAGGMTFHHERVVHMAGANLTDTDRISLGTVYIDADTIFDPSYGTAEEDLGVQPGQRLDIDRYPLVADHQ</sequence>
<accession>A0A0N7F3Q9</accession>
<dbReference type="SUPFAM" id="SSF51197">
    <property type="entry name" value="Clavaminate synthase-like"/>
    <property type="match status" value="1"/>
</dbReference>
<dbReference type="STRING" id="860235.AOZ06_22560"/>
<keyword evidence="2" id="KW-1185">Reference proteome</keyword>
<dbReference type="GO" id="GO:0016706">
    <property type="term" value="F:2-oxoglutarate-dependent dioxygenase activity"/>
    <property type="evidence" value="ECO:0007669"/>
    <property type="project" value="UniProtKB-ARBA"/>
</dbReference>
<dbReference type="Gene3D" id="2.60.120.620">
    <property type="entry name" value="q2cbj1_9rhob like domain"/>
    <property type="match status" value="1"/>
</dbReference>
<protein>
    <recommendedName>
        <fullName evidence="3">Phytanoyl-CoA dioxygenase</fullName>
    </recommendedName>
</protein>